<comment type="caution">
    <text evidence="1">The sequence shown here is derived from an EMBL/GenBank/DDBJ whole genome shotgun (WGS) entry which is preliminary data.</text>
</comment>
<accession>A0A9W9YKD6</accession>
<gene>
    <name evidence="1" type="primary">LAMA5</name>
    <name evidence="1" type="ORF">OS493_040073</name>
</gene>
<name>A0A9W9YKD6_9CNID</name>
<reference evidence="1" key="1">
    <citation type="submission" date="2023-01" db="EMBL/GenBank/DDBJ databases">
        <title>Genome assembly of the deep-sea coral Lophelia pertusa.</title>
        <authorList>
            <person name="Herrera S."/>
            <person name="Cordes E."/>
        </authorList>
    </citation>
    <scope>NUCLEOTIDE SEQUENCE</scope>
    <source>
        <strain evidence="1">USNM1676648</strain>
        <tissue evidence="1">Polyp</tissue>
    </source>
</reference>
<evidence type="ECO:0000313" key="2">
    <source>
        <dbReference type="Proteomes" id="UP001163046"/>
    </source>
</evidence>
<dbReference type="AlphaFoldDB" id="A0A9W9YKD6"/>
<protein>
    <submittedName>
        <fullName evidence="1">Laminin subunit</fullName>
    </submittedName>
</protein>
<feature type="non-terminal residue" evidence="1">
    <location>
        <position position="1"/>
    </location>
</feature>
<sequence>PTIGFDITVPESGPYVLMATYLHPERFIQRVFVKVDYQRGMLEILPCKYQFACRQFAMDENKRPKAFELKGHTRD</sequence>
<evidence type="ECO:0000313" key="1">
    <source>
        <dbReference type="EMBL" id="KAJ7347156.1"/>
    </source>
</evidence>
<dbReference type="Proteomes" id="UP001163046">
    <property type="component" value="Unassembled WGS sequence"/>
</dbReference>
<proteinExistence type="predicted"/>
<keyword evidence="2" id="KW-1185">Reference proteome</keyword>
<dbReference type="EMBL" id="MU827584">
    <property type="protein sequence ID" value="KAJ7347156.1"/>
    <property type="molecule type" value="Genomic_DNA"/>
</dbReference>
<organism evidence="1 2">
    <name type="scientific">Desmophyllum pertusum</name>
    <dbReference type="NCBI Taxonomy" id="174260"/>
    <lineage>
        <taxon>Eukaryota</taxon>
        <taxon>Metazoa</taxon>
        <taxon>Cnidaria</taxon>
        <taxon>Anthozoa</taxon>
        <taxon>Hexacorallia</taxon>
        <taxon>Scleractinia</taxon>
        <taxon>Caryophylliina</taxon>
        <taxon>Caryophylliidae</taxon>
        <taxon>Desmophyllum</taxon>
    </lineage>
</organism>
<dbReference type="OrthoDB" id="10011303at2759"/>